<dbReference type="RefSeq" id="WP_114438430.1">
    <property type="nucleotide sequence ID" value="NZ_QOZG01000001.1"/>
</dbReference>
<dbReference type="PANTHER" id="PTHR44591:SF24">
    <property type="entry name" value="PROTEIN-GLUTAMATE METHYLESTERASE_PROTEIN-GLUTAMINE GLUTAMINASE 1"/>
    <property type="match status" value="1"/>
</dbReference>
<protein>
    <submittedName>
        <fullName evidence="4">Response regulator</fullName>
    </submittedName>
</protein>
<proteinExistence type="predicted"/>
<keyword evidence="1 2" id="KW-0597">Phosphoprotein</keyword>
<dbReference type="Proteomes" id="UP000253420">
    <property type="component" value="Unassembled WGS sequence"/>
</dbReference>
<dbReference type="PROSITE" id="PS50110">
    <property type="entry name" value="RESPONSE_REGULATORY"/>
    <property type="match status" value="1"/>
</dbReference>
<dbReference type="GO" id="GO:0000160">
    <property type="term" value="P:phosphorelay signal transduction system"/>
    <property type="evidence" value="ECO:0007669"/>
    <property type="project" value="InterPro"/>
</dbReference>
<reference evidence="4 5" key="1">
    <citation type="submission" date="2018-07" db="EMBL/GenBank/DDBJ databases">
        <title>The draft genome of Phyllobacterium salinisoli.</title>
        <authorList>
            <person name="Liu L."/>
            <person name="Li L."/>
            <person name="Zhang X."/>
            <person name="Liang L."/>
        </authorList>
    </citation>
    <scope>NUCLEOTIDE SEQUENCE [LARGE SCALE GENOMIC DNA]</scope>
    <source>
        <strain evidence="4 5">LLAN61</strain>
    </source>
</reference>
<gene>
    <name evidence="4" type="ORF">DUT91_00505</name>
</gene>
<keyword evidence="5" id="KW-1185">Reference proteome</keyword>
<dbReference type="OrthoDB" id="582170at2"/>
<evidence type="ECO:0000313" key="5">
    <source>
        <dbReference type="Proteomes" id="UP000253420"/>
    </source>
</evidence>
<dbReference type="InterPro" id="IPR011006">
    <property type="entry name" value="CheY-like_superfamily"/>
</dbReference>
<comment type="caution">
    <text evidence="4">The sequence shown here is derived from an EMBL/GenBank/DDBJ whole genome shotgun (WGS) entry which is preliminary data.</text>
</comment>
<sequence>MSDLSGLKVLIVEDEGLVALMIEDMLQDLGCQIVASVSQLSDAKAIADTIEVDMAVLDINLAGQPSFPVAEILRERQIPFVFSTGYGASGLPTEFAGNQVLGKPFSAEELEQKVTLTLASGRVGHRAGTI</sequence>
<evidence type="ECO:0000256" key="2">
    <source>
        <dbReference type="PROSITE-ProRule" id="PRU00169"/>
    </source>
</evidence>
<name>A0A368K7K3_9HYPH</name>
<evidence type="ECO:0000256" key="1">
    <source>
        <dbReference type="ARBA" id="ARBA00022553"/>
    </source>
</evidence>
<dbReference type="InterPro" id="IPR050595">
    <property type="entry name" value="Bact_response_regulator"/>
</dbReference>
<dbReference type="SUPFAM" id="SSF52172">
    <property type="entry name" value="CheY-like"/>
    <property type="match status" value="1"/>
</dbReference>
<feature type="modified residue" description="4-aspartylphosphate" evidence="2">
    <location>
        <position position="58"/>
    </location>
</feature>
<dbReference type="Pfam" id="PF00072">
    <property type="entry name" value="Response_reg"/>
    <property type="match status" value="1"/>
</dbReference>
<evidence type="ECO:0000313" key="4">
    <source>
        <dbReference type="EMBL" id="RCS25336.1"/>
    </source>
</evidence>
<dbReference type="InterPro" id="IPR001789">
    <property type="entry name" value="Sig_transdc_resp-reg_receiver"/>
</dbReference>
<dbReference type="PANTHER" id="PTHR44591">
    <property type="entry name" value="STRESS RESPONSE REGULATOR PROTEIN 1"/>
    <property type="match status" value="1"/>
</dbReference>
<dbReference type="AlphaFoldDB" id="A0A368K7K3"/>
<dbReference type="EMBL" id="QOZG01000001">
    <property type="protein sequence ID" value="RCS25336.1"/>
    <property type="molecule type" value="Genomic_DNA"/>
</dbReference>
<feature type="domain" description="Response regulatory" evidence="3">
    <location>
        <begin position="8"/>
        <end position="118"/>
    </location>
</feature>
<dbReference type="SMART" id="SM00448">
    <property type="entry name" value="REC"/>
    <property type="match status" value="1"/>
</dbReference>
<dbReference type="Gene3D" id="3.40.50.2300">
    <property type="match status" value="1"/>
</dbReference>
<evidence type="ECO:0000259" key="3">
    <source>
        <dbReference type="PROSITE" id="PS50110"/>
    </source>
</evidence>
<accession>A0A368K7K3</accession>
<organism evidence="4 5">
    <name type="scientific">Phyllobacterium salinisoli</name>
    <dbReference type="NCBI Taxonomy" id="1899321"/>
    <lineage>
        <taxon>Bacteria</taxon>
        <taxon>Pseudomonadati</taxon>
        <taxon>Pseudomonadota</taxon>
        <taxon>Alphaproteobacteria</taxon>
        <taxon>Hyphomicrobiales</taxon>
        <taxon>Phyllobacteriaceae</taxon>
        <taxon>Phyllobacterium</taxon>
    </lineage>
</organism>